<dbReference type="GeneID" id="19944213"/>
<gene>
    <name evidence="2" type="ORF">SDRG_03486</name>
</gene>
<dbReference type="EMBL" id="JH767139">
    <property type="protein sequence ID" value="EQC39283.1"/>
    <property type="molecule type" value="Genomic_DNA"/>
</dbReference>
<keyword evidence="3" id="KW-1185">Reference proteome</keyword>
<proteinExistence type="predicted"/>
<evidence type="ECO:0000313" key="2">
    <source>
        <dbReference type="EMBL" id="EQC39283.1"/>
    </source>
</evidence>
<protein>
    <submittedName>
        <fullName evidence="2">Uncharacterized protein</fullName>
    </submittedName>
</protein>
<feature type="chain" id="PRO_5004584310" evidence="1">
    <location>
        <begin position="19"/>
        <end position="86"/>
    </location>
</feature>
<sequence length="86" mass="9299">MRLIWLLLLALAASPFAAAPQLEQLPPRRLSMTKELQRISASAINVGYEALTAASPWTSEPRPTSAHWTCSNVAAILTLAVVITMV</sequence>
<dbReference type="VEuPathDB" id="FungiDB:SDRG_03486"/>
<dbReference type="OrthoDB" id="10399631at2759"/>
<feature type="signal peptide" evidence="1">
    <location>
        <begin position="1"/>
        <end position="18"/>
    </location>
</feature>
<dbReference type="RefSeq" id="XP_008607344.1">
    <property type="nucleotide sequence ID" value="XM_008609122.1"/>
</dbReference>
<accession>T0S2Q4</accession>
<dbReference type="InParanoid" id="T0S2Q4"/>
<dbReference type="AlphaFoldDB" id="T0S2Q4"/>
<evidence type="ECO:0000256" key="1">
    <source>
        <dbReference type="SAM" id="SignalP"/>
    </source>
</evidence>
<name>T0S2Q4_SAPDV</name>
<reference evidence="2 3" key="1">
    <citation type="submission" date="2012-04" db="EMBL/GenBank/DDBJ databases">
        <title>The Genome Sequence of Saprolegnia declina VS20.</title>
        <authorList>
            <consortium name="The Broad Institute Genome Sequencing Platform"/>
            <person name="Russ C."/>
            <person name="Nusbaum C."/>
            <person name="Tyler B."/>
            <person name="van West P."/>
            <person name="Dieguez-Uribeondo J."/>
            <person name="de Bruijn I."/>
            <person name="Tripathy S."/>
            <person name="Jiang R."/>
            <person name="Young S.K."/>
            <person name="Zeng Q."/>
            <person name="Gargeya S."/>
            <person name="Fitzgerald M."/>
            <person name="Haas B."/>
            <person name="Abouelleil A."/>
            <person name="Alvarado L."/>
            <person name="Arachchi H.M."/>
            <person name="Berlin A."/>
            <person name="Chapman S.B."/>
            <person name="Goldberg J."/>
            <person name="Griggs A."/>
            <person name="Gujja S."/>
            <person name="Hansen M."/>
            <person name="Howarth C."/>
            <person name="Imamovic A."/>
            <person name="Larimer J."/>
            <person name="McCowen C."/>
            <person name="Montmayeur A."/>
            <person name="Murphy C."/>
            <person name="Neiman D."/>
            <person name="Pearson M."/>
            <person name="Priest M."/>
            <person name="Roberts A."/>
            <person name="Saif S."/>
            <person name="Shea T."/>
            <person name="Sisk P."/>
            <person name="Sykes S."/>
            <person name="Wortman J."/>
            <person name="Nusbaum C."/>
            <person name="Birren B."/>
        </authorList>
    </citation>
    <scope>NUCLEOTIDE SEQUENCE [LARGE SCALE GENOMIC DNA]</scope>
    <source>
        <strain evidence="2 3">VS20</strain>
    </source>
</reference>
<dbReference type="OMA" id="HWTCSNV"/>
<dbReference type="Proteomes" id="UP000030762">
    <property type="component" value="Unassembled WGS sequence"/>
</dbReference>
<evidence type="ECO:0000313" key="3">
    <source>
        <dbReference type="Proteomes" id="UP000030762"/>
    </source>
</evidence>
<organism evidence="2 3">
    <name type="scientific">Saprolegnia diclina (strain VS20)</name>
    <dbReference type="NCBI Taxonomy" id="1156394"/>
    <lineage>
        <taxon>Eukaryota</taxon>
        <taxon>Sar</taxon>
        <taxon>Stramenopiles</taxon>
        <taxon>Oomycota</taxon>
        <taxon>Saprolegniomycetes</taxon>
        <taxon>Saprolegniales</taxon>
        <taxon>Saprolegniaceae</taxon>
        <taxon>Saprolegnia</taxon>
    </lineage>
</organism>
<keyword evidence="1" id="KW-0732">Signal</keyword>